<dbReference type="InterPro" id="IPR042489">
    <property type="entry name" value="CapZ_alpha_1"/>
</dbReference>
<dbReference type="GO" id="GO:0008290">
    <property type="term" value="C:F-actin capping protein complex"/>
    <property type="evidence" value="ECO:0007669"/>
    <property type="project" value="UniProtKB-UniRule"/>
</dbReference>
<dbReference type="PROSITE" id="PS00749">
    <property type="entry name" value="F_ACTIN_CAPPING_A_2"/>
    <property type="match status" value="1"/>
</dbReference>
<evidence type="ECO:0000313" key="7">
    <source>
        <dbReference type="EMBL" id="CCC67124.1"/>
    </source>
</evidence>
<comment type="subunit">
    <text evidence="6">Heterodimer of an alpha and a beta subunit.</text>
</comment>
<accession>G0V6M8</accession>
<keyword evidence="4 6" id="KW-0009">Actin-binding</keyword>
<evidence type="ECO:0000256" key="5">
    <source>
        <dbReference type="ARBA" id="ARBA00025389"/>
    </source>
</evidence>
<dbReference type="OrthoDB" id="340550at2759"/>
<protein>
    <recommendedName>
        <fullName evidence="2 6">F-actin-capping protein subunit alpha</fullName>
    </recommendedName>
</protein>
<dbReference type="InterPro" id="IPR037282">
    <property type="entry name" value="CapZ_alpha/beta"/>
</dbReference>
<dbReference type="GO" id="GO:0000131">
    <property type="term" value="C:incipient cellular bud site"/>
    <property type="evidence" value="ECO:0007669"/>
    <property type="project" value="EnsemblFungi"/>
</dbReference>
<dbReference type="PROSITE" id="PS00748">
    <property type="entry name" value="F_ACTIN_CAPPING_A_1"/>
    <property type="match status" value="1"/>
</dbReference>
<dbReference type="InterPro" id="IPR042276">
    <property type="entry name" value="CapZ_alpha/beta_2"/>
</dbReference>
<dbReference type="GO" id="GO:0030479">
    <property type="term" value="C:actin cortical patch"/>
    <property type="evidence" value="ECO:0007669"/>
    <property type="project" value="EnsemblFungi"/>
</dbReference>
<dbReference type="STRING" id="1064592.G0V6M8"/>
<dbReference type="GO" id="GO:0110085">
    <property type="term" value="C:mitotic actomyosin contractile ring"/>
    <property type="evidence" value="ECO:0007669"/>
    <property type="project" value="EnsemblFungi"/>
</dbReference>
<dbReference type="eggNOG" id="KOG0836">
    <property type="taxonomic scope" value="Eukaryota"/>
</dbReference>
<dbReference type="InterPro" id="IPR002189">
    <property type="entry name" value="CapZ_alpha"/>
</dbReference>
<dbReference type="PANTHER" id="PTHR10653">
    <property type="entry name" value="F-ACTIN-CAPPING PROTEIN SUBUNIT ALPHA"/>
    <property type="match status" value="1"/>
</dbReference>
<dbReference type="InterPro" id="IPR017865">
    <property type="entry name" value="F-actin_cap_asu_CS"/>
</dbReference>
<dbReference type="GO" id="GO:0051015">
    <property type="term" value="F:actin filament binding"/>
    <property type="evidence" value="ECO:0007669"/>
    <property type="project" value="EnsemblFungi"/>
</dbReference>
<comment type="similarity">
    <text evidence="1 6">Belongs to the F-actin-capping protein alpha subunit family.</text>
</comment>
<gene>
    <name evidence="7" type="primary">NCAS0A05660</name>
    <name evidence="7" type="ordered locus">NCAS_0A05660</name>
</gene>
<name>G0V6M8_NAUCA</name>
<dbReference type="EMBL" id="HE576752">
    <property type="protein sequence ID" value="CCC67124.1"/>
    <property type="molecule type" value="Genomic_DNA"/>
</dbReference>
<evidence type="ECO:0000256" key="6">
    <source>
        <dbReference type="RuleBase" id="RU365077"/>
    </source>
</evidence>
<dbReference type="InParanoid" id="G0V6M8"/>
<dbReference type="Gene3D" id="3.90.1150.210">
    <property type="entry name" value="F-actin capping protein, beta subunit"/>
    <property type="match status" value="1"/>
</dbReference>
<dbReference type="OMA" id="VACIEDH"/>
<dbReference type="RefSeq" id="XP_003673507.1">
    <property type="nucleotide sequence ID" value="XM_003673459.1"/>
</dbReference>
<evidence type="ECO:0000256" key="3">
    <source>
        <dbReference type="ARBA" id="ARBA00022467"/>
    </source>
</evidence>
<dbReference type="SUPFAM" id="SSF90096">
    <property type="entry name" value="Subunits of heterodimeric actin filament capping protein Capz"/>
    <property type="match status" value="1"/>
</dbReference>
<dbReference type="FunFam" id="3.90.1150.210:FF:000003">
    <property type="entry name" value="F-actin-capping protein subunit alpha"/>
    <property type="match status" value="1"/>
</dbReference>
<dbReference type="Pfam" id="PF01267">
    <property type="entry name" value="F-actin_cap_A"/>
    <property type="match status" value="1"/>
</dbReference>
<keyword evidence="3 6" id="KW-0117">Actin capping</keyword>
<dbReference type="GO" id="GO:0030036">
    <property type="term" value="P:actin cytoskeleton organization"/>
    <property type="evidence" value="ECO:0007669"/>
    <property type="project" value="TreeGrafter"/>
</dbReference>
<dbReference type="PRINTS" id="PR00191">
    <property type="entry name" value="FACTINCAPA"/>
</dbReference>
<dbReference type="PANTHER" id="PTHR10653:SF0">
    <property type="entry name" value="F-ACTIN-CAPPING PROTEIN SUBUNIT ALPHA"/>
    <property type="match status" value="1"/>
</dbReference>
<evidence type="ECO:0000313" key="8">
    <source>
        <dbReference type="Proteomes" id="UP000001640"/>
    </source>
</evidence>
<dbReference type="AlphaFoldDB" id="G0V6M8"/>
<dbReference type="KEGG" id="ncs:NCAS_0A05660"/>
<sequence length="269" mass="30852">MSEFKEIINEIINDAPPGETQEVYADLLKITSEANADTVLECIESRNVKTVTRVFIPELDQFSLVSEFNADKDERAKFWDPVAMCRFAVDHLHLKAVDVELDVQEKALNDAQGKLYEDLKKYVTGAYPNDVATVGVFPQEEEEDVIRICIVAEKLNPANYWNGSWKSKYHYNVKEETLEGEINVYVHYFEDGNVNFQSGKEVKLQGSDVVQLIKEVETQFENELMTSFTDLNEKQFKNLRRRLPITRSKVNWGKAIGNYRLGRDAAQGL</sequence>
<evidence type="ECO:0000256" key="1">
    <source>
        <dbReference type="ARBA" id="ARBA00010479"/>
    </source>
</evidence>
<dbReference type="Gene3D" id="3.30.1140.60">
    <property type="entry name" value="F-actin capping protein, alpha subunit"/>
    <property type="match status" value="1"/>
</dbReference>
<dbReference type="GO" id="GO:0005934">
    <property type="term" value="C:cellular bud tip"/>
    <property type="evidence" value="ECO:0007669"/>
    <property type="project" value="EnsemblFungi"/>
</dbReference>
<dbReference type="GeneID" id="96900605"/>
<reference key="2">
    <citation type="submission" date="2011-08" db="EMBL/GenBank/DDBJ databases">
        <title>Genome sequence of Naumovozyma castellii.</title>
        <authorList>
            <person name="Gordon J.L."/>
            <person name="Armisen D."/>
            <person name="Proux-Wera E."/>
            <person name="OhEigeartaigh S.S."/>
            <person name="Byrne K.P."/>
            <person name="Wolfe K.H."/>
        </authorList>
    </citation>
    <scope>NUCLEOTIDE SEQUENCE</scope>
    <source>
        <strain>Type strain:CBS 4309</strain>
    </source>
</reference>
<dbReference type="FunCoup" id="G0V6M8">
    <property type="interactions" value="896"/>
</dbReference>
<proteinExistence type="inferred from homology"/>
<dbReference type="GO" id="GO:0051016">
    <property type="term" value="P:barbed-end actin filament capping"/>
    <property type="evidence" value="ECO:0007669"/>
    <property type="project" value="UniProtKB-UniRule"/>
</dbReference>
<evidence type="ECO:0000256" key="4">
    <source>
        <dbReference type="ARBA" id="ARBA00023203"/>
    </source>
</evidence>
<dbReference type="Proteomes" id="UP000001640">
    <property type="component" value="Chromosome 1"/>
</dbReference>
<comment type="function">
    <text evidence="5 6">F-actin-capping proteins bind in a Ca(2+)-independent manner to the fast growing ends of actin filaments (barbed end) thereby blocking the exchange of subunits at these ends. Unlike other capping proteins (such as gelsolin and severin), these proteins do not sever actin filaments.</text>
</comment>
<evidence type="ECO:0000256" key="2">
    <source>
        <dbReference type="ARBA" id="ARBA00014038"/>
    </source>
</evidence>
<dbReference type="HOGENOM" id="CLU_045161_3_0_1"/>
<reference evidence="7 8" key="1">
    <citation type="journal article" date="2011" name="Proc. Natl. Acad. Sci. U.S.A.">
        <title>Evolutionary erosion of yeast sex chromosomes by mating-type switching accidents.</title>
        <authorList>
            <person name="Gordon J.L."/>
            <person name="Armisen D."/>
            <person name="Proux-Wera E."/>
            <person name="Oheigeartaigh S.S."/>
            <person name="Byrne K.P."/>
            <person name="Wolfe K.H."/>
        </authorList>
    </citation>
    <scope>NUCLEOTIDE SEQUENCE [LARGE SCALE GENOMIC DNA]</scope>
    <source>
        <strain evidence="8">ATCC 76901 / BCRC 22586 / CBS 4309 / NBRC 1992 / NRRL Y-12630</strain>
    </source>
</reference>
<keyword evidence="8" id="KW-1185">Reference proteome</keyword>
<organism evidence="7 8">
    <name type="scientific">Naumovozyma castellii</name>
    <name type="common">Yeast</name>
    <name type="synonym">Saccharomyces castellii</name>
    <dbReference type="NCBI Taxonomy" id="27288"/>
    <lineage>
        <taxon>Eukaryota</taxon>
        <taxon>Fungi</taxon>
        <taxon>Dikarya</taxon>
        <taxon>Ascomycota</taxon>
        <taxon>Saccharomycotina</taxon>
        <taxon>Saccharomycetes</taxon>
        <taxon>Saccharomycetales</taxon>
        <taxon>Saccharomycetaceae</taxon>
        <taxon>Naumovozyma</taxon>
    </lineage>
</organism>